<keyword evidence="2" id="KW-0012">Acyltransferase</keyword>
<dbReference type="CDD" id="cd04301">
    <property type="entry name" value="NAT_SF"/>
    <property type="match status" value="1"/>
</dbReference>
<protein>
    <submittedName>
        <fullName evidence="2">Putative GNAT family N-acyltransferase</fullName>
    </submittedName>
</protein>
<dbReference type="InterPro" id="IPR016181">
    <property type="entry name" value="Acyl_CoA_acyltransferase"/>
</dbReference>
<dbReference type="EMBL" id="PYGI01000001">
    <property type="protein sequence ID" value="PSL16857.1"/>
    <property type="molecule type" value="Genomic_DNA"/>
</dbReference>
<evidence type="ECO:0000313" key="2">
    <source>
        <dbReference type="EMBL" id="PSL16857.1"/>
    </source>
</evidence>
<dbReference type="RefSeq" id="WP_106590289.1">
    <property type="nucleotide sequence ID" value="NZ_PYGI01000001.1"/>
</dbReference>
<feature type="domain" description="N-acetyltransferase" evidence="1">
    <location>
        <begin position="3"/>
        <end position="139"/>
    </location>
</feature>
<dbReference type="AlphaFoldDB" id="A0A2P8F557"/>
<evidence type="ECO:0000259" key="1">
    <source>
        <dbReference type="PROSITE" id="PS51186"/>
    </source>
</evidence>
<accession>A0A2P8F557</accession>
<keyword evidence="3" id="KW-1185">Reference proteome</keyword>
<evidence type="ECO:0000313" key="3">
    <source>
        <dbReference type="Proteomes" id="UP000242133"/>
    </source>
</evidence>
<name>A0A2P8F557_9GAMM</name>
<gene>
    <name evidence="2" type="ORF">CLV44_101257</name>
</gene>
<dbReference type="Gene3D" id="3.40.630.30">
    <property type="match status" value="1"/>
</dbReference>
<organism evidence="2 3">
    <name type="scientific">Marinobacterium halophilum</name>
    <dbReference type="NCBI Taxonomy" id="267374"/>
    <lineage>
        <taxon>Bacteria</taxon>
        <taxon>Pseudomonadati</taxon>
        <taxon>Pseudomonadota</taxon>
        <taxon>Gammaproteobacteria</taxon>
        <taxon>Oceanospirillales</taxon>
        <taxon>Oceanospirillaceae</taxon>
        <taxon>Marinobacterium</taxon>
    </lineage>
</organism>
<dbReference type="OrthoDB" id="9796171at2"/>
<keyword evidence="2" id="KW-0808">Transferase</keyword>
<dbReference type="PANTHER" id="PTHR13355:SF11">
    <property type="entry name" value="GLUCOSAMINE 6-PHOSPHATE N-ACETYLTRANSFERASE"/>
    <property type="match status" value="1"/>
</dbReference>
<dbReference type="Pfam" id="PF13673">
    <property type="entry name" value="Acetyltransf_10"/>
    <property type="match status" value="1"/>
</dbReference>
<dbReference type="InterPro" id="IPR000182">
    <property type="entry name" value="GNAT_dom"/>
</dbReference>
<dbReference type="SUPFAM" id="SSF55729">
    <property type="entry name" value="Acyl-CoA N-acyltransferases (Nat)"/>
    <property type="match status" value="1"/>
</dbReference>
<dbReference type="Proteomes" id="UP000242133">
    <property type="component" value="Unassembled WGS sequence"/>
</dbReference>
<sequence length="144" mass="15211">MSIVNTSFSGANKALINAIRKEVFILEQGVPPELEFDGLDDTAAHVLAFVNDQPVGTGRVLADGHIGRIAVLRDCRGQGLGAEIVLALVDEAAKAGCNEVYLGAQKHAVGFYEKLGFVAYGEDFMDAGIPHIHMKMSIGAETGA</sequence>
<dbReference type="InterPro" id="IPR039143">
    <property type="entry name" value="GNPNAT1-like"/>
</dbReference>
<dbReference type="PANTHER" id="PTHR13355">
    <property type="entry name" value="GLUCOSAMINE 6-PHOSPHATE N-ACETYLTRANSFERASE"/>
    <property type="match status" value="1"/>
</dbReference>
<dbReference type="PROSITE" id="PS51186">
    <property type="entry name" value="GNAT"/>
    <property type="match status" value="1"/>
</dbReference>
<dbReference type="GO" id="GO:0004343">
    <property type="term" value="F:glucosamine 6-phosphate N-acetyltransferase activity"/>
    <property type="evidence" value="ECO:0007669"/>
    <property type="project" value="TreeGrafter"/>
</dbReference>
<proteinExistence type="predicted"/>
<comment type="caution">
    <text evidence="2">The sequence shown here is derived from an EMBL/GenBank/DDBJ whole genome shotgun (WGS) entry which is preliminary data.</text>
</comment>
<reference evidence="2 3" key="1">
    <citation type="submission" date="2018-03" db="EMBL/GenBank/DDBJ databases">
        <title>Genomic Encyclopedia of Archaeal and Bacterial Type Strains, Phase II (KMG-II): from individual species to whole genera.</title>
        <authorList>
            <person name="Goeker M."/>
        </authorList>
    </citation>
    <scope>NUCLEOTIDE SEQUENCE [LARGE SCALE GENOMIC DNA]</scope>
    <source>
        <strain evidence="2 3">DSM 17586</strain>
    </source>
</reference>